<dbReference type="InterPro" id="IPR037674">
    <property type="entry name" value="PIG-G_N"/>
</dbReference>
<dbReference type="GO" id="GO:0005789">
    <property type="term" value="C:endoplasmic reticulum membrane"/>
    <property type="evidence" value="ECO:0007669"/>
    <property type="project" value="UniProtKB-SubCell"/>
</dbReference>
<dbReference type="CDD" id="cd16024">
    <property type="entry name" value="GPI_EPT_2"/>
    <property type="match status" value="1"/>
</dbReference>
<gene>
    <name evidence="13" type="ORF">PSYICH_LOCUS5646</name>
</gene>
<comment type="similarity">
    <text evidence="3">Belongs to the PIGG/PIGN/PIGO family. PIGG subfamily.</text>
</comment>
<keyword evidence="8 11" id="KW-1133">Transmembrane helix</keyword>
<evidence type="ECO:0000256" key="7">
    <source>
        <dbReference type="ARBA" id="ARBA00022824"/>
    </source>
</evidence>
<feature type="transmembrane region" description="Helical" evidence="11">
    <location>
        <begin position="436"/>
        <end position="455"/>
    </location>
</feature>
<dbReference type="PANTHER" id="PTHR23072">
    <property type="entry name" value="PHOSPHATIDYLINOSITOL GLYCAN-RELATED"/>
    <property type="match status" value="1"/>
</dbReference>
<evidence type="ECO:0000256" key="5">
    <source>
        <dbReference type="ARBA" id="ARBA00022679"/>
    </source>
</evidence>
<evidence type="ECO:0000256" key="1">
    <source>
        <dbReference type="ARBA" id="ARBA00004477"/>
    </source>
</evidence>
<evidence type="ECO:0000256" key="6">
    <source>
        <dbReference type="ARBA" id="ARBA00022692"/>
    </source>
</evidence>
<keyword evidence="10" id="KW-0325">Glycoprotein</keyword>
<evidence type="ECO:0000256" key="9">
    <source>
        <dbReference type="ARBA" id="ARBA00023136"/>
    </source>
</evidence>
<name>A0A9P0CMC9_9CUCU</name>
<feature type="transmembrane region" description="Helical" evidence="11">
    <location>
        <begin position="515"/>
        <end position="534"/>
    </location>
</feature>
<evidence type="ECO:0000256" key="11">
    <source>
        <dbReference type="SAM" id="Phobius"/>
    </source>
</evidence>
<dbReference type="EMBL" id="OV651830">
    <property type="protein sequence ID" value="CAH1104774.1"/>
    <property type="molecule type" value="Genomic_DNA"/>
</dbReference>
<dbReference type="Gene3D" id="3.40.720.10">
    <property type="entry name" value="Alkaline Phosphatase, subunit A"/>
    <property type="match status" value="1"/>
</dbReference>
<organism evidence="13 14">
    <name type="scientific">Psylliodes chrysocephalus</name>
    <dbReference type="NCBI Taxonomy" id="3402493"/>
    <lineage>
        <taxon>Eukaryota</taxon>
        <taxon>Metazoa</taxon>
        <taxon>Ecdysozoa</taxon>
        <taxon>Arthropoda</taxon>
        <taxon>Hexapoda</taxon>
        <taxon>Insecta</taxon>
        <taxon>Pterygota</taxon>
        <taxon>Neoptera</taxon>
        <taxon>Endopterygota</taxon>
        <taxon>Coleoptera</taxon>
        <taxon>Polyphaga</taxon>
        <taxon>Cucujiformia</taxon>
        <taxon>Chrysomeloidea</taxon>
        <taxon>Chrysomelidae</taxon>
        <taxon>Galerucinae</taxon>
        <taxon>Alticini</taxon>
        <taxon>Psylliodes</taxon>
    </lineage>
</organism>
<feature type="transmembrane region" description="Helical" evidence="11">
    <location>
        <begin position="701"/>
        <end position="725"/>
    </location>
</feature>
<dbReference type="InterPro" id="IPR017850">
    <property type="entry name" value="Alkaline_phosphatase_core_sf"/>
</dbReference>
<evidence type="ECO:0000256" key="10">
    <source>
        <dbReference type="ARBA" id="ARBA00023180"/>
    </source>
</evidence>
<feature type="transmembrane region" description="Helical" evidence="11">
    <location>
        <begin position="467"/>
        <end position="486"/>
    </location>
</feature>
<keyword evidence="6 11" id="KW-0812">Transmembrane</keyword>
<feature type="transmembrane region" description="Helical" evidence="11">
    <location>
        <begin position="554"/>
        <end position="575"/>
    </location>
</feature>
<comment type="subcellular location">
    <subcellularLocation>
        <location evidence="1">Endoplasmic reticulum membrane</location>
        <topology evidence="1">Multi-pass membrane protein</topology>
    </subcellularLocation>
</comment>
<dbReference type="SUPFAM" id="SSF53649">
    <property type="entry name" value="Alkaline phosphatase-like"/>
    <property type="match status" value="1"/>
</dbReference>
<dbReference type="Pfam" id="PF01663">
    <property type="entry name" value="Phosphodiest"/>
    <property type="match status" value="1"/>
</dbReference>
<dbReference type="PANTHER" id="PTHR23072:SF0">
    <property type="entry name" value="GPI ETHANOLAMINE PHOSPHATE TRANSFERASE 2"/>
    <property type="match status" value="1"/>
</dbReference>
<evidence type="ECO:0000256" key="8">
    <source>
        <dbReference type="ARBA" id="ARBA00022989"/>
    </source>
</evidence>
<feature type="domain" description="GPI ethanolamine phosphate transferase 2 C-terminal" evidence="12">
    <location>
        <begin position="666"/>
        <end position="772"/>
    </location>
</feature>
<feature type="transmembrane region" description="Helical" evidence="11">
    <location>
        <begin position="413"/>
        <end position="430"/>
    </location>
</feature>
<feature type="non-terminal residue" evidence="13">
    <location>
        <position position="826"/>
    </location>
</feature>
<keyword evidence="5" id="KW-0808">Transferase</keyword>
<feature type="transmembrane region" description="Helical" evidence="11">
    <location>
        <begin position="492"/>
        <end position="508"/>
    </location>
</feature>
<proteinExistence type="inferred from homology"/>
<evidence type="ECO:0000313" key="14">
    <source>
        <dbReference type="Proteomes" id="UP001153636"/>
    </source>
</evidence>
<accession>A0A9P0CMC9</accession>
<evidence type="ECO:0000256" key="4">
    <source>
        <dbReference type="ARBA" id="ARBA00022502"/>
    </source>
</evidence>
<feature type="transmembrane region" description="Helical" evidence="11">
    <location>
        <begin position="385"/>
        <end position="406"/>
    </location>
</feature>
<dbReference type="InterPro" id="IPR039527">
    <property type="entry name" value="PIGG/GPI7"/>
</dbReference>
<sequence>MAVNAVMYFLIILSVILFFQGFFPVSHPNLNIDNEPPSEIQNIHLNKNDLYGSNITKTVLIVVDALRLDFATPNYMPLTSQLALESGCFNKIKVETPTVTLPRIKALTAGNIPQFIDLVLNLASTEILSDSIIHSAVRDKKKVIFYGDETWLKLFPNKFLRFEGTNSFFVRDFEVDKNVTRNVHVELNNDDWDIMILHYLDLDHIGHVYGPFSSLIPRKLDEIDKRIYNSYKTISLKYQNALFLVTGDHGMKDSGGHGGSTYSETNVPLLILGLKCKNNSFPQTDIPVNLAVLLGLRIPSISIGRVQKSMIPYSLEKYLYILYYNSFLLSQRHSCNNSLMEANGYYIDYLRNSNESSAYKAVELYENCLKEMTNILSKSSIKQNFHYLLISSMVMLNCLITLCLELKSNESKAVIFKYVMVLFVAVQYMVDQVLISFLTTIVLLPVLLKNIYALIKSLNLSIFSNILNYFVFGCVVHPLTFLSSSYVEEEHLFWYFLNISILFFLLSKTKKAVEMFFYIMFLVSFRFIRIMNSTGDKWANYPDLSDWFLQNENIVYYQLFFISSLILVFLTHCYLTRFKNPFQIFLYFFILILIFVFKQNETSTLLAKFIWLLIFVNFISAKFSNISTWILVLSLLLKPFNLILIPYCIFSSLHFSKYFKKTELLVLYHTFLSNMLFFAQGHSNSLASVDISVGYIGLTSYQPVLVIGQVLCHTQAFPVLCHLLIFHHGITDGVKVWKILFSNRLYIFIIISIITFLFRHHLFIWSVFAPKLFIEFVQMLFLYLEYCLYQIQKLVQILSKDLQKYVIHKILFNKDLGIQCLVSKIN</sequence>
<dbReference type="AlphaFoldDB" id="A0A9P0CMC9"/>
<dbReference type="GO" id="GO:0006506">
    <property type="term" value="P:GPI anchor biosynthetic process"/>
    <property type="evidence" value="ECO:0007669"/>
    <property type="project" value="UniProtKB-KW"/>
</dbReference>
<dbReference type="GO" id="GO:0051267">
    <property type="term" value="F:CP2 mannose-ethanolamine phosphotransferase activity"/>
    <property type="evidence" value="ECO:0007669"/>
    <property type="project" value="TreeGrafter"/>
</dbReference>
<reference evidence="13" key="1">
    <citation type="submission" date="2022-01" db="EMBL/GenBank/DDBJ databases">
        <authorList>
            <person name="King R."/>
        </authorList>
    </citation>
    <scope>NUCLEOTIDE SEQUENCE</scope>
</reference>
<dbReference type="Pfam" id="PF19316">
    <property type="entry name" value="PIGO_PIGG"/>
    <property type="match status" value="2"/>
</dbReference>
<dbReference type="Proteomes" id="UP001153636">
    <property type="component" value="Chromosome 18"/>
</dbReference>
<evidence type="ECO:0000313" key="13">
    <source>
        <dbReference type="EMBL" id="CAH1104774.1"/>
    </source>
</evidence>
<feature type="transmembrane region" description="Helical" evidence="11">
    <location>
        <begin position="582"/>
        <end position="597"/>
    </location>
</feature>
<keyword evidence="9 11" id="KW-0472">Membrane</keyword>
<keyword evidence="7" id="KW-0256">Endoplasmic reticulum</keyword>
<feature type="transmembrane region" description="Helical" evidence="11">
    <location>
        <begin position="745"/>
        <end position="766"/>
    </location>
</feature>
<dbReference type="InterPro" id="IPR045687">
    <property type="entry name" value="PIGG/GPI7_C"/>
</dbReference>
<evidence type="ECO:0000256" key="3">
    <source>
        <dbReference type="ARBA" id="ARBA00005315"/>
    </source>
</evidence>
<dbReference type="InterPro" id="IPR002591">
    <property type="entry name" value="Phosphodiest/P_Trfase"/>
</dbReference>
<protein>
    <recommendedName>
        <fullName evidence="12">GPI ethanolamine phosphate transferase 2 C-terminal domain-containing protein</fullName>
    </recommendedName>
</protein>
<feature type="transmembrane region" description="Helical" evidence="11">
    <location>
        <begin position="609"/>
        <end position="637"/>
    </location>
</feature>
<feature type="domain" description="GPI ethanolamine phosphate transferase 2 C-terminal" evidence="12">
    <location>
        <begin position="429"/>
        <end position="602"/>
    </location>
</feature>
<comment type="pathway">
    <text evidence="2">Glycolipid biosynthesis; glycosylphosphatidylinositol-anchor biosynthesis.</text>
</comment>
<evidence type="ECO:0000259" key="12">
    <source>
        <dbReference type="Pfam" id="PF19316"/>
    </source>
</evidence>
<keyword evidence="14" id="KW-1185">Reference proteome</keyword>
<evidence type="ECO:0000256" key="2">
    <source>
        <dbReference type="ARBA" id="ARBA00004687"/>
    </source>
</evidence>
<keyword evidence="4" id="KW-0337">GPI-anchor biosynthesis</keyword>
<dbReference type="OrthoDB" id="272139at2759"/>
<feature type="transmembrane region" description="Helical" evidence="11">
    <location>
        <begin position="772"/>
        <end position="789"/>
    </location>
</feature>